<reference evidence="2" key="1">
    <citation type="journal article" date="2015" name="BMC Genomics">
        <title>Draft genome of a commonly misdiagnosed multidrug resistant pathogen Candida auris.</title>
        <authorList>
            <person name="Chatterjee S."/>
            <person name="Alampalli S.V."/>
            <person name="Nageshan R.K."/>
            <person name="Chettiar S.T."/>
            <person name="Joshi S."/>
            <person name="Tatu U.S."/>
        </authorList>
    </citation>
    <scope>NUCLEOTIDE SEQUENCE [LARGE SCALE GENOMIC DNA]</scope>
    <source>
        <strain evidence="2">6684</strain>
    </source>
</reference>
<dbReference type="AlphaFoldDB" id="A0A0L0NTY1"/>
<evidence type="ECO:0000313" key="2">
    <source>
        <dbReference type="Proteomes" id="UP000037122"/>
    </source>
</evidence>
<evidence type="ECO:0000313" key="1">
    <source>
        <dbReference type="EMBL" id="KND97621.1"/>
    </source>
</evidence>
<dbReference type="EMBL" id="LGST01000041">
    <property type="protein sequence ID" value="KND97621.1"/>
    <property type="molecule type" value="Genomic_DNA"/>
</dbReference>
<sequence length="75" mass="8124">MGNREHTVCEDQRLGGCYSMIMVCGEPRGVPRALDPFAAKSLLRARKLENGNCAIAAECANGEAIESAVYSDIRH</sequence>
<comment type="caution">
    <text evidence="1">The sequence shown here is derived from an EMBL/GenBank/DDBJ whole genome shotgun (WGS) entry which is preliminary data.</text>
</comment>
<proteinExistence type="predicted"/>
<dbReference type="VEuPathDB" id="FungiDB:QG37_06017"/>
<gene>
    <name evidence="1" type="ORF">QG37_06017</name>
</gene>
<accession>A0A0L0NTY1</accession>
<name>A0A0L0NTY1_CANAR</name>
<dbReference type="Proteomes" id="UP000037122">
    <property type="component" value="Unassembled WGS sequence"/>
</dbReference>
<protein>
    <submittedName>
        <fullName evidence="1">Uncharacterized protein</fullName>
    </submittedName>
</protein>
<organism evidence="1 2">
    <name type="scientific">Candidozyma auris</name>
    <name type="common">Yeast</name>
    <name type="synonym">Candida auris</name>
    <dbReference type="NCBI Taxonomy" id="498019"/>
    <lineage>
        <taxon>Eukaryota</taxon>
        <taxon>Fungi</taxon>
        <taxon>Dikarya</taxon>
        <taxon>Ascomycota</taxon>
        <taxon>Saccharomycotina</taxon>
        <taxon>Pichiomycetes</taxon>
        <taxon>Metschnikowiaceae</taxon>
        <taxon>Candidozyma</taxon>
    </lineage>
</organism>